<dbReference type="RefSeq" id="WP_319832643.1">
    <property type="nucleotide sequence ID" value="NZ_CP138858.1"/>
</dbReference>
<reference evidence="2 3" key="1">
    <citation type="submission" date="2023-11" db="EMBL/GenBank/DDBJ databases">
        <title>Coraliomargarita sp. nov., isolated from marine algae.</title>
        <authorList>
            <person name="Lee J.K."/>
            <person name="Baek J.H."/>
            <person name="Kim J.M."/>
            <person name="Choi D.G."/>
            <person name="Jeon C.O."/>
        </authorList>
    </citation>
    <scope>NUCLEOTIDE SEQUENCE [LARGE SCALE GENOMIC DNA]</scope>
    <source>
        <strain evidence="2 3">J2-16</strain>
    </source>
</reference>
<sequence>MRTKKSILCQATCNLVWRVMAPLFVLTLLGATHTTGLAATEARPLQSDRASEQLIQNYLTVTGLQKAQSPLLNLVARGTIKESTLLRNFILIETADGKRHLTYHWTHLGRDHRVVFAYDGLQTWTQVLAPQQQEAQAYSGINSKHFASYRWLMQPFTLPTSADYVFQYKGNAKVGGRPAHAIKAYGKNNSPSWFYFDKDKSLLTRWGGLGELAGTQVELDYQATQFKPVDGILLPSQIELLAENAIYGRIKLEQISINQDLNDFSFYMPQLHSPTLRQRPTVKD</sequence>
<dbReference type="Proteomes" id="UP001324993">
    <property type="component" value="Chromosome"/>
</dbReference>
<proteinExistence type="predicted"/>
<evidence type="ECO:0000256" key="1">
    <source>
        <dbReference type="SAM" id="SignalP"/>
    </source>
</evidence>
<feature type="signal peptide" evidence="1">
    <location>
        <begin position="1"/>
        <end position="38"/>
    </location>
</feature>
<keyword evidence="3" id="KW-1185">Reference proteome</keyword>
<evidence type="ECO:0000313" key="3">
    <source>
        <dbReference type="Proteomes" id="UP001324993"/>
    </source>
</evidence>
<evidence type="ECO:0000313" key="2">
    <source>
        <dbReference type="EMBL" id="WPJ95765.1"/>
    </source>
</evidence>
<feature type="chain" id="PRO_5045308787" description="Outer membrane lipoprotein-sorting protein" evidence="1">
    <location>
        <begin position="39"/>
        <end position="284"/>
    </location>
</feature>
<gene>
    <name evidence="2" type="ORF">SH580_20300</name>
</gene>
<dbReference type="EMBL" id="CP138858">
    <property type="protein sequence ID" value="WPJ95765.1"/>
    <property type="molecule type" value="Genomic_DNA"/>
</dbReference>
<protein>
    <recommendedName>
        <fullName evidence="4">Outer membrane lipoprotein-sorting protein</fullName>
    </recommendedName>
</protein>
<evidence type="ECO:0008006" key="4">
    <source>
        <dbReference type="Google" id="ProtNLM"/>
    </source>
</evidence>
<accession>A0ABZ0RLW0</accession>
<name>A0ABZ0RLW0_9BACT</name>
<keyword evidence="1" id="KW-0732">Signal</keyword>
<organism evidence="2 3">
    <name type="scientific">Coraliomargarita algicola</name>
    <dbReference type="NCBI Taxonomy" id="3092156"/>
    <lineage>
        <taxon>Bacteria</taxon>
        <taxon>Pseudomonadati</taxon>
        <taxon>Verrucomicrobiota</taxon>
        <taxon>Opitutia</taxon>
        <taxon>Puniceicoccales</taxon>
        <taxon>Coraliomargaritaceae</taxon>
        <taxon>Coraliomargarita</taxon>
    </lineage>
</organism>